<dbReference type="Gene3D" id="1.10.357.10">
    <property type="entry name" value="Tetracycline Repressor, domain 2"/>
    <property type="match status" value="1"/>
</dbReference>
<dbReference type="InterPro" id="IPR036271">
    <property type="entry name" value="Tet_transcr_reg_TetR-rel_C_sf"/>
</dbReference>
<organism evidence="4 5">
    <name type="scientific">Nocardia bovistercoris</name>
    <dbReference type="NCBI Taxonomy" id="2785916"/>
    <lineage>
        <taxon>Bacteria</taxon>
        <taxon>Bacillati</taxon>
        <taxon>Actinomycetota</taxon>
        <taxon>Actinomycetes</taxon>
        <taxon>Mycobacteriales</taxon>
        <taxon>Nocardiaceae</taxon>
        <taxon>Nocardia</taxon>
    </lineage>
</organism>
<accession>A0A931IGV4</accession>
<dbReference type="SUPFAM" id="SSF48498">
    <property type="entry name" value="Tetracyclin repressor-like, C-terminal domain"/>
    <property type="match status" value="1"/>
</dbReference>
<dbReference type="AlphaFoldDB" id="A0A931IGV4"/>
<sequence>MAVHASVSKDALYRRYESRADLLLAALTVPVASLDFEHHASLRELLTAVALQTLAEWSEPEGTIAFRLLVEATANPEIRDIYYDKLQGPHTRNWLSWIEEAIARGVLTGIEPRAFLDALLGGLMMRVMTTPPERRRHMAAHSETYVRELIDLLLTGAGYRFDARS</sequence>
<evidence type="ECO:0000256" key="1">
    <source>
        <dbReference type="ARBA" id="ARBA00023015"/>
    </source>
</evidence>
<keyword evidence="5" id="KW-1185">Reference proteome</keyword>
<name>A0A931IGV4_9NOCA</name>
<feature type="domain" description="Tetracyclin repressor-like C-terminal" evidence="3">
    <location>
        <begin position="40"/>
        <end position="136"/>
    </location>
</feature>
<dbReference type="EMBL" id="JADMLG010000012">
    <property type="protein sequence ID" value="MBH0779792.1"/>
    <property type="molecule type" value="Genomic_DNA"/>
</dbReference>
<evidence type="ECO:0000256" key="2">
    <source>
        <dbReference type="ARBA" id="ARBA00023163"/>
    </source>
</evidence>
<dbReference type="Pfam" id="PF16859">
    <property type="entry name" value="TetR_C_11"/>
    <property type="match status" value="1"/>
</dbReference>
<evidence type="ECO:0000259" key="3">
    <source>
        <dbReference type="Pfam" id="PF16859"/>
    </source>
</evidence>
<comment type="caution">
    <text evidence="4">The sequence shown here is derived from an EMBL/GenBank/DDBJ whole genome shotgun (WGS) entry which is preliminary data.</text>
</comment>
<protein>
    <submittedName>
        <fullName evidence="4">TetR/AcrR family transcriptional regulator C-terminal ligand-binding domain-containing protein</fullName>
    </submittedName>
</protein>
<dbReference type="InterPro" id="IPR011075">
    <property type="entry name" value="TetR_C"/>
</dbReference>
<evidence type="ECO:0000313" key="5">
    <source>
        <dbReference type="Proteomes" id="UP000655751"/>
    </source>
</evidence>
<gene>
    <name evidence="4" type="ORF">IT779_26315</name>
</gene>
<dbReference type="Proteomes" id="UP000655751">
    <property type="component" value="Unassembled WGS sequence"/>
</dbReference>
<keyword evidence="2" id="KW-0804">Transcription</keyword>
<reference evidence="4" key="1">
    <citation type="submission" date="2020-11" db="EMBL/GenBank/DDBJ databases">
        <title>Nocardia NEAU-351.nov., a novel actinomycete isolated from the cow dung.</title>
        <authorList>
            <person name="Zhang X."/>
        </authorList>
    </citation>
    <scope>NUCLEOTIDE SEQUENCE</scope>
    <source>
        <strain evidence="4">NEAU-351</strain>
    </source>
</reference>
<evidence type="ECO:0000313" key="4">
    <source>
        <dbReference type="EMBL" id="MBH0779792.1"/>
    </source>
</evidence>
<keyword evidence="1" id="KW-0805">Transcription regulation</keyword>
<proteinExistence type="predicted"/>